<dbReference type="EMBL" id="UAUI01000015">
    <property type="protein sequence ID" value="SPZ40477.1"/>
    <property type="molecule type" value="Genomic_DNA"/>
</dbReference>
<evidence type="ECO:0000313" key="2">
    <source>
        <dbReference type="Proteomes" id="UP000251211"/>
    </source>
</evidence>
<reference evidence="1 2" key="1">
    <citation type="submission" date="2018-06" db="EMBL/GenBank/DDBJ databases">
        <authorList>
            <consortium name="Pathogen Informatics"/>
            <person name="Doyle S."/>
        </authorList>
    </citation>
    <scope>NUCLEOTIDE SEQUENCE [LARGE SCALE GENOMIC DNA]</scope>
    <source>
        <strain evidence="1 2">NCTC13229</strain>
    </source>
</reference>
<comment type="caution">
    <text evidence="1">The sequence shown here is derived from an EMBL/GenBank/DDBJ whole genome shotgun (WGS) entry which is preliminary data.</text>
</comment>
<name>A0AB38FH12_RHOWR</name>
<dbReference type="AlphaFoldDB" id="A0AB38FH12"/>
<accession>A0AB38FH12</accession>
<dbReference type="Proteomes" id="UP000251211">
    <property type="component" value="Unassembled WGS sequence"/>
</dbReference>
<protein>
    <submittedName>
        <fullName evidence="1">Transposase</fullName>
    </submittedName>
</protein>
<gene>
    <name evidence="1" type="ORF">NCTC13229_03960</name>
</gene>
<sequence>MRLPYLRKAAPTSLATARAQHWDPAEVVRARLQEEAVGRDAATFADAPQERFLWAL</sequence>
<organism evidence="1 2">
    <name type="scientific">Rhodococcus wratislaviensis</name>
    <name type="common">Tsukamurella wratislaviensis</name>
    <dbReference type="NCBI Taxonomy" id="44752"/>
    <lineage>
        <taxon>Bacteria</taxon>
        <taxon>Bacillati</taxon>
        <taxon>Actinomycetota</taxon>
        <taxon>Actinomycetes</taxon>
        <taxon>Mycobacteriales</taxon>
        <taxon>Nocardiaceae</taxon>
        <taxon>Rhodococcus</taxon>
    </lineage>
</organism>
<proteinExistence type="predicted"/>
<evidence type="ECO:0000313" key="1">
    <source>
        <dbReference type="EMBL" id="SPZ40477.1"/>
    </source>
</evidence>